<evidence type="ECO:0000313" key="3">
    <source>
        <dbReference type="Proteomes" id="UP000270261"/>
    </source>
</evidence>
<dbReference type="InterPro" id="IPR020945">
    <property type="entry name" value="DMSO/NO3_reduct_chaperone"/>
</dbReference>
<dbReference type="GO" id="GO:0042128">
    <property type="term" value="P:nitrate assimilation"/>
    <property type="evidence" value="ECO:0007669"/>
    <property type="project" value="UniProtKB-KW"/>
</dbReference>
<reference evidence="2 3" key="1">
    <citation type="submission" date="2018-11" db="EMBL/GenBank/DDBJ databases">
        <title>Genome sequencing of Lautropia sp. KCOM 2505 (= ChDC F240).</title>
        <authorList>
            <person name="Kook J.-K."/>
            <person name="Park S.-N."/>
            <person name="Lim Y.K."/>
        </authorList>
    </citation>
    <scope>NUCLEOTIDE SEQUENCE [LARGE SCALE GENOMIC DNA]</scope>
    <source>
        <strain evidence="2 3">KCOM 2505</strain>
    </source>
</reference>
<dbReference type="SUPFAM" id="SSF89155">
    <property type="entry name" value="TorD-like"/>
    <property type="match status" value="1"/>
</dbReference>
<dbReference type="EMBL" id="RRUE01000002">
    <property type="protein sequence ID" value="RRN43434.1"/>
    <property type="molecule type" value="Genomic_DNA"/>
</dbReference>
<name>A0A3R8MPD3_9BURK</name>
<evidence type="ECO:0000256" key="1">
    <source>
        <dbReference type="ARBA" id="ARBA00023063"/>
    </source>
</evidence>
<dbReference type="GO" id="GO:0051082">
    <property type="term" value="F:unfolded protein binding"/>
    <property type="evidence" value="ECO:0007669"/>
    <property type="project" value="InterPro"/>
</dbReference>
<evidence type="ECO:0000313" key="2">
    <source>
        <dbReference type="EMBL" id="RRN43434.1"/>
    </source>
</evidence>
<dbReference type="NCBIfam" id="TIGR00684">
    <property type="entry name" value="narJ"/>
    <property type="match status" value="1"/>
</dbReference>
<proteinExistence type="predicted"/>
<protein>
    <submittedName>
        <fullName evidence="2">Nitrate reductase molybdenum cofactor assembly chaperone</fullName>
    </submittedName>
</protein>
<dbReference type="AlphaFoldDB" id="A0A3R8MPD3"/>
<comment type="caution">
    <text evidence="2">The sequence shown here is derived from an EMBL/GenBank/DDBJ whole genome shotgun (WGS) entry which is preliminary data.</text>
</comment>
<organism evidence="2 3">
    <name type="scientific">Lautropia dentalis</name>
    <dbReference type="NCBI Taxonomy" id="2490857"/>
    <lineage>
        <taxon>Bacteria</taxon>
        <taxon>Pseudomonadati</taxon>
        <taxon>Pseudomonadota</taxon>
        <taxon>Betaproteobacteria</taxon>
        <taxon>Burkholderiales</taxon>
        <taxon>Burkholderiaceae</taxon>
        <taxon>Lautropia</taxon>
    </lineage>
</organism>
<dbReference type="GO" id="GO:0051131">
    <property type="term" value="P:chaperone-mediated protein complex assembly"/>
    <property type="evidence" value="ECO:0007669"/>
    <property type="project" value="InterPro"/>
</dbReference>
<gene>
    <name evidence="2" type="primary">narJ</name>
    <name evidence="2" type="ORF">EHV23_08180</name>
</gene>
<dbReference type="InterPro" id="IPR036411">
    <property type="entry name" value="TorD-like_sf"/>
</dbReference>
<dbReference type="GO" id="GO:0016530">
    <property type="term" value="F:metallochaperone activity"/>
    <property type="evidence" value="ECO:0007669"/>
    <property type="project" value="TreeGrafter"/>
</dbReference>
<keyword evidence="1" id="KW-0534">Nitrate assimilation</keyword>
<dbReference type="InterPro" id="IPR003765">
    <property type="entry name" value="NO3_reductase_chaperone_NarJ"/>
</dbReference>
<sequence>MMIIYRILSALLSYPEAELIGALPEIETALDETPEIRTQLQPLIDHLRSHDLIALQEAYVADFDRSRHNSLYLFEHIHGESRDRGDALLDLLREYQRHGFEPDDRPGSACEMPDYLPLFLEFLSMLEADRAAQLLGDAVNVVALVGDRLVQKGNPYACIFGVLQTLSPVVPQPMEDAPARDMETLLDRMGPGDDGTEPLLKPDNGMVQTVKFYR</sequence>
<dbReference type="Pfam" id="PF02613">
    <property type="entry name" value="Nitrate_red_del"/>
    <property type="match status" value="1"/>
</dbReference>
<accession>A0A3R8MPD3</accession>
<dbReference type="Gene3D" id="1.10.3480.10">
    <property type="entry name" value="TorD-like"/>
    <property type="match status" value="1"/>
</dbReference>
<keyword evidence="3" id="KW-1185">Reference proteome</keyword>
<dbReference type="OrthoDB" id="8478585at2"/>
<dbReference type="PANTHER" id="PTHR43680">
    <property type="entry name" value="NITRATE REDUCTASE MOLYBDENUM COFACTOR ASSEMBLY CHAPERONE"/>
    <property type="match status" value="1"/>
</dbReference>
<dbReference type="PANTHER" id="PTHR43680:SF2">
    <property type="entry name" value="NITRATE REDUCTASE MOLYBDENUM COFACTOR ASSEMBLY CHAPERONE NARJ"/>
    <property type="match status" value="1"/>
</dbReference>
<dbReference type="Proteomes" id="UP000270261">
    <property type="component" value="Unassembled WGS sequence"/>
</dbReference>